<accession>A0ABR1S9B4</accession>
<proteinExistence type="predicted"/>
<comment type="caution">
    <text evidence="1">The sequence shown here is derived from an EMBL/GenBank/DDBJ whole genome shotgun (WGS) entry which is preliminary data.</text>
</comment>
<evidence type="ECO:0000313" key="1">
    <source>
        <dbReference type="EMBL" id="KAK8028433.1"/>
    </source>
</evidence>
<gene>
    <name evidence="1" type="ORF">PG991_005489</name>
</gene>
<organism evidence="1 2">
    <name type="scientific">Apiospora marii</name>
    <dbReference type="NCBI Taxonomy" id="335849"/>
    <lineage>
        <taxon>Eukaryota</taxon>
        <taxon>Fungi</taxon>
        <taxon>Dikarya</taxon>
        <taxon>Ascomycota</taxon>
        <taxon>Pezizomycotina</taxon>
        <taxon>Sordariomycetes</taxon>
        <taxon>Xylariomycetidae</taxon>
        <taxon>Amphisphaeriales</taxon>
        <taxon>Apiosporaceae</taxon>
        <taxon>Apiospora</taxon>
    </lineage>
</organism>
<evidence type="ECO:0008006" key="3">
    <source>
        <dbReference type="Google" id="ProtNLM"/>
    </source>
</evidence>
<name>A0ABR1S9B4_9PEZI</name>
<dbReference type="Proteomes" id="UP001396898">
    <property type="component" value="Unassembled WGS sequence"/>
</dbReference>
<sequence length="464" mass="53764">MNSAWEVRDQADQAEDDYNHPLRIKNKELEDENLQLKRILRKNGITWPNKYGIHQIVSRKRTRSSTTNTSIPYLPTEIMLKILSYALTSSSPIIDPLGKTKKDHLTPDEKNRPNQVAIHFLATCRAYNEEGKKMFWTQNTFTFTSVQSVKLFSEVDASYRCLVKQANMRIIARFYDDEDRAHRLPRDHHSQIHGRPKLRVQRRAREPTLARRGFRSYAWFQLVDFLEALLPPHIPGHDHTVPRTRLLPNLEVLRIDLVNFGDDMFQYPPAQLHDVASHQLGCSLNELIVTGLPTDDTGTRTGTELSGLLKDDGLLINHAPTLVALKQGGLRVLQGNESRKKVVRSMRPVMGVHHHHHDDHPDYFDEFPPAPPDEGEPPYSQYFSCRTIWKRVPEWIERPQKRHWVLFDRVSGLPWDEVQEEALMFDFLDDTDEEEGMMCENCGEVHPGAILPDELMDDLYDDDM</sequence>
<evidence type="ECO:0000313" key="2">
    <source>
        <dbReference type="Proteomes" id="UP001396898"/>
    </source>
</evidence>
<protein>
    <recommendedName>
        <fullName evidence="3">F-box domain-containing protein</fullName>
    </recommendedName>
</protein>
<dbReference type="EMBL" id="JAQQWI010000007">
    <property type="protein sequence ID" value="KAK8028433.1"/>
    <property type="molecule type" value="Genomic_DNA"/>
</dbReference>
<reference evidence="1 2" key="1">
    <citation type="submission" date="2023-01" db="EMBL/GenBank/DDBJ databases">
        <title>Analysis of 21 Apiospora genomes using comparative genomics revels a genus with tremendous synthesis potential of carbohydrate active enzymes and secondary metabolites.</title>
        <authorList>
            <person name="Sorensen T."/>
        </authorList>
    </citation>
    <scope>NUCLEOTIDE SEQUENCE [LARGE SCALE GENOMIC DNA]</scope>
    <source>
        <strain evidence="1 2">CBS 20057</strain>
    </source>
</reference>
<keyword evidence="2" id="KW-1185">Reference proteome</keyword>